<evidence type="ECO:0000256" key="1">
    <source>
        <dbReference type="ARBA" id="ARBA00004651"/>
    </source>
</evidence>
<evidence type="ECO:0000256" key="5">
    <source>
        <dbReference type="ARBA" id="ARBA00023136"/>
    </source>
</evidence>
<feature type="transmembrane region" description="Helical" evidence="6">
    <location>
        <begin position="422"/>
        <end position="452"/>
    </location>
</feature>
<feature type="domain" description="DUF4131" evidence="8">
    <location>
        <begin position="45"/>
        <end position="197"/>
    </location>
</feature>
<feature type="transmembrane region" description="Helical" evidence="6">
    <location>
        <begin position="340"/>
        <end position="357"/>
    </location>
</feature>
<dbReference type="InterPro" id="IPR025405">
    <property type="entry name" value="DUF4131"/>
</dbReference>
<evidence type="ECO:0000256" key="6">
    <source>
        <dbReference type="SAM" id="Phobius"/>
    </source>
</evidence>
<keyword evidence="2" id="KW-1003">Cell membrane</keyword>
<evidence type="ECO:0000259" key="8">
    <source>
        <dbReference type="Pfam" id="PF13567"/>
    </source>
</evidence>
<name>A0A6I6IN66_9RHOB</name>
<accession>A0A6I6IN66</accession>
<dbReference type="OrthoDB" id="9790149at2"/>
<feature type="transmembrane region" description="Helical" evidence="6">
    <location>
        <begin position="394"/>
        <end position="416"/>
    </location>
</feature>
<feature type="transmembrane region" description="Helical" evidence="6">
    <location>
        <begin position="298"/>
        <end position="319"/>
    </location>
</feature>
<evidence type="ECO:0000256" key="2">
    <source>
        <dbReference type="ARBA" id="ARBA00022475"/>
    </source>
</evidence>
<protein>
    <submittedName>
        <fullName evidence="9">ComEC/Rec2 family competence protein</fullName>
    </submittedName>
</protein>
<comment type="subcellular location">
    <subcellularLocation>
        <location evidence="1">Cell membrane</location>
        <topology evidence="1">Multi-pass membrane protein</topology>
    </subcellularLocation>
</comment>
<dbReference type="Proteomes" id="UP000428330">
    <property type="component" value="Chromosome"/>
</dbReference>
<sequence length="672" mass="71323">MAERWSLQAEWLSQRGYLFPWVPVFLAAGIGAFFALKFEPEAAHFLYVGGGGALALLAAWRLPYAWRPLGWALALSAAGFCLAGARAHSKAEPVLGWRYYGPVEGRIVGIDRSSSDAVRLTLDQVRLRDVRPSRTPARVRLSLHGDQGFMTPEPGLWVMTTAHLSPPGGPVEPGGFDFQRHAWFLQIGAWGYTRDPVLIRAPPDGSQPVFTARMALSRHVQEVLPGERGAFAAAVMAGDRSGIGQETLHALRVSNLAHLLAISGLHMGLLAGFVFAALRYGLALVPAVALRVPSKKLAAILAFVIAGGYLALSGGNVATQRAYVMVGVVLLAVLLDRRAFSLRAVALAAVIILVLRPEALLGPGFQMSFAATTALVAAFNWLRDAPVPRGPRWVQPVLAVALSSFVAGLATAPIAAAHFNQIAHYGLVANLLSVPLMGLMVMPLAVIAVLLMPFGLDAAALWLMGQGVGWILGVAHWVSALEGARGVVVSPGPVVLPLLALGMLLLMLWRGRARWAGLAPAALALVLWAGTDRPDVLIAENGALVGVMTPEGRALSRAKGAGFVASNWLENDGDPASQEKAAERWATRPAAALPVIALSGKRAAARLVGCDGGAWVVLNVARPPEMDEAMPCTVLDPAELRETGALALYQRKEGVFTVSARQITGARMWNTR</sequence>
<evidence type="ECO:0000313" key="9">
    <source>
        <dbReference type="EMBL" id="QGX98095.1"/>
    </source>
</evidence>
<keyword evidence="4 6" id="KW-1133">Transmembrane helix</keyword>
<keyword evidence="3 6" id="KW-0812">Transmembrane</keyword>
<feature type="transmembrane region" description="Helical" evidence="6">
    <location>
        <begin position="20"/>
        <end position="38"/>
    </location>
</feature>
<dbReference type="InterPro" id="IPR052159">
    <property type="entry name" value="Competence_DNA_uptake"/>
</dbReference>
<dbReference type="KEGG" id="rom:EI983_07300"/>
<keyword evidence="10" id="KW-1185">Reference proteome</keyword>
<dbReference type="NCBIfam" id="TIGR00360">
    <property type="entry name" value="ComEC_N-term"/>
    <property type="match status" value="1"/>
</dbReference>
<feature type="transmembrane region" description="Helical" evidence="6">
    <location>
        <begin position="490"/>
        <end position="509"/>
    </location>
</feature>
<reference evidence="10" key="1">
    <citation type="submission" date="2018-12" db="EMBL/GenBank/DDBJ databases">
        <title>Complete genome sequence of Roseovarius sp. MME-070.</title>
        <authorList>
            <person name="Nam Y.-D."/>
            <person name="Kang J."/>
            <person name="Chung W.-H."/>
            <person name="Park Y.S."/>
        </authorList>
    </citation>
    <scope>NUCLEOTIDE SEQUENCE [LARGE SCALE GENOMIC DNA]</scope>
    <source>
        <strain evidence="10">MME-070</strain>
    </source>
</reference>
<feature type="transmembrane region" description="Helical" evidence="6">
    <location>
        <begin position="459"/>
        <end position="478"/>
    </location>
</feature>
<dbReference type="GO" id="GO:0005886">
    <property type="term" value="C:plasma membrane"/>
    <property type="evidence" value="ECO:0007669"/>
    <property type="project" value="UniProtKB-SubCell"/>
</dbReference>
<dbReference type="PANTHER" id="PTHR30619">
    <property type="entry name" value="DNA INTERNALIZATION/COMPETENCE PROTEIN COMEC/REC2"/>
    <property type="match status" value="1"/>
</dbReference>
<dbReference type="Pfam" id="PF13567">
    <property type="entry name" value="DUF4131"/>
    <property type="match status" value="1"/>
</dbReference>
<dbReference type="Pfam" id="PF03772">
    <property type="entry name" value="Competence"/>
    <property type="match status" value="1"/>
</dbReference>
<evidence type="ECO:0000256" key="4">
    <source>
        <dbReference type="ARBA" id="ARBA00022989"/>
    </source>
</evidence>
<evidence type="ECO:0000256" key="3">
    <source>
        <dbReference type="ARBA" id="ARBA00022692"/>
    </source>
</evidence>
<gene>
    <name evidence="9" type="ORF">EI983_07300</name>
</gene>
<organism evidence="9 10">
    <name type="scientific">Roseovarius faecimaris</name>
    <dbReference type="NCBI Taxonomy" id="2494550"/>
    <lineage>
        <taxon>Bacteria</taxon>
        <taxon>Pseudomonadati</taxon>
        <taxon>Pseudomonadota</taxon>
        <taxon>Alphaproteobacteria</taxon>
        <taxon>Rhodobacterales</taxon>
        <taxon>Roseobacteraceae</taxon>
        <taxon>Roseovarius</taxon>
    </lineage>
</organism>
<feature type="transmembrane region" description="Helical" evidence="6">
    <location>
        <begin position="363"/>
        <end position="382"/>
    </location>
</feature>
<dbReference type="EMBL" id="CP034348">
    <property type="protein sequence ID" value="QGX98095.1"/>
    <property type="molecule type" value="Genomic_DNA"/>
</dbReference>
<feature type="domain" description="ComEC/Rec2-related protein" evidence="7">
    <location>
        <begin position="236"/>
        <end position="512"/>
    </location>
</feature>
<dbReference type="InterPro" id="IPR004477">
    <property type="entry name" value="ComEC_N"/>
</dbReference>
<keyword evidence="5 6" id="KW-0472">Membrane</keyword>
<feature type="transmembrane region" description="Helical" evidence="6">
    <location>
        <begin position="45"/>
        <end position="63"/>
    </location>
</feature>
<evidence type="ECO:0000259" key="7">
    <source>
        <dbReference type="Pfam" id="PF03772"/>
    </source>
</evidence>
<dbReference type="AlphaFoldDB" id="A0A6I6IN66"/>
<proteinExistence type="predicted"/>
<evidence type="ECO:0000313" key="10">
    <source>
        <dbReference type="Proteomes" id="UP000428330"/>
    </source>
</evidence>
<dbReference type="RefSeq" id="WP_157706727.1">
    <property type="nucleotide sequence ID" value="NZ_CP034348.1"/>
</dbReference>
<dbReference type="PANTHER" id="PTHR30619:SF1">
    <property type="entry name" value="RECOMBINATION PROTEIN 2"/>
    <property type="match status" value="1"/>
</dbReference>